<evidence type="ECO:0000313" key="22">
    <source>
        <dbReference type="Proteomes" id="UP001152759"/>
    </source>
</evidence>
<dbReference type="InterPro" id="IPR006560">
    <property type="entry name" value="AWS_dom"/>
</dbReference>
<feature type="compositionally biased region" description="Basic residues" evidence="15">
    <location>
        <begin position="1454"/>
        <end position="1465"/>
    </location>
</feature>
<evidence type="ECO:0000256" key="10">
    <source>
        <dbReference type="ARBA" id="ARBA00022771"/>
    </source>
</evidence>
<dbReference type="PROSITE" id="PS50868">
    <property type="entry name" value="POST_SET"/>
    <property type="match status" value="1"/>
</dbReference>
<dbReference type="Pfam" id="PF22908">
    <property type="entry name" value="PHD_NSD"/>
    <property type="match status" value="1"/>
</dbReference>
<feature type="region of interest" description="Disordered" evidence="15">
    <location>
        <begin position="1442"/>
        <end position="1465"/>
    </location>
</feature>
<evidence type="ECO:0000259" key="19">
    <source>
        <dbReference type="PROSITE" id="PS50868"/>
    </source>
</evidence>
<feature type="domain" description="Post-SET" evidence="19">
    <location>
        <begin position="1419"/>
        <end position="1435"/>
    </location>
</feature>
<feature type="domain" description="PWWP" evidence="18">
    <location>
        <begin position="1110"/>
        <end position="1172"/>
    </location>
</feature>
<gene>
    <name evidence="21" type="ORF">BEMITA_LOCUS14283</name>
</gene>
<organism evidence="21 22">
    <name type="scientific">Bemisia tabaci</name>
    <name type="common">Sweetpotato whitefly</name>
    <name type="synonym">Aleurodes tabaci</name>
    <dbReference type="NCBI Taxonomy" id="7038"/>
    <lineage>
        <taxon>Eukaryota</taxon>
        <taxon>Metazoa</taxon>
        <taxon>Ecdysozoa</taxon>
        <taxon>Arthropoda</taxon>
        <taxon>Hexapoda</taxon>
        <taxon>Insecta</taxon>
        <taxon>Pterygota</taxon>
        <taxon>Neoptera</taxon>
        <taxon>Paraneoptera</taxon>
        <taxon>Hemiptera</taxon>
        <taxon>Sternorrhyncha</taxon>
        <taxon>Aleyrodoidea</taxon>
        <taxon>Aleyrodidae</taxon>
        <taxon>Aleyrodinae</taxon>
        <taxon>Bemisia</taxon>
    </lineage>
</organism>
<dbReference type="CDD" id="cd20144">
    <property type="entry name" value="PWWP_NSD_rpt1"/>
    <property type="match status" value="1"/>
</dbReference>
<keyword evidence="8" id="KW-0479">Metal-binding</keyword>
<feature type="compositionally biased region" description="Polar residues" evidence="15">
    <location>
        <begin position="105"/>
        <end position="119"/>
    </location>
</feature>
<evidence type="ECO:0000256" key="13">
    <source>
        <dbReference type="ARBA" id="ARBA00023242"/>
    </source>
</evidence>
<dbReference type="CDD" id="cd15567">
    <property type="entry name" value="PHD4_NSD"/>
    <property type="match status" value="1"/>
</dbReference>
<dbReference type="Gene3D" id="2.30.30.140">
    <property type="match status" value="2"/>
</dbReference>
<dbReference type="PROSITE" id="PS50016">
    <property type="entry name" value="ZF_PHD_2"/>
    <property type="match status" value="2"/>
</dbReference>
<evidence type="ECO:0000313" key="21">
    <source>
        <dbReference type="EMBL" id="CAH0396181.1"/>
    </source>
</evidence>
<feature type="region of interest" description="Disordered" evidence="15">
    <location>
        <begin position="591"/>
        <end position="681"/>
    </location>
</feature>
<dbReference type="InterPro" id="IPR000313">
    <property type="entry name" value="PWWP_dom"/>
</dbReference>
<evidence type="ECO:0008006" key="23">
    <source>
        <dbReference type="Google" id="ProtNLM"/>
    </source>
</evidence>
<sequence>MAVETTQPTASEINDAKTPEKSSSTTPSSRYGRARKPKVSSDFVAHGKNVKNFLSPSSCASTTNGQAPEPSKQQAVLRKRASTSSNRLANAENAGTPGIMVNGEISITTPESSLQASSNRGKRKVQSSLAGEVVSGTTPNCSLDESSLVEANSSASTPGSGAKVARRGRAKQSITPQLNGDMPDAKSKTTTTEVAHEVIGSTIVCSLNESAIVKANCSANLPGSGKKVAKRGRPKQSITPQIDGDIPDSNLNTTATEVSHEAIGSTSVSIRLEDIGANSVKTPSGSTKVHDAKIKATPSVMTPASASTPITPSSSIIPGGEFVGDAEKIWAVGDLAWGGIGKFPYWPCIIMNDPVSRTHVCVKTKGRSTSKWYFLQFCGDNGRHSWLPAKNLLEFINKQQFFDLQSKVLQDPRKKAAFAIKFTIKPHTKGGWEQAVSEAEHLMSLGRADDRVQHFQRLYPMEVQRTKKDLLKLLMEEEVPSSHQISHPTTSQASAEPSISALEPVSPSPPETSPMSTDSPPKKLTIIKNNGKYKLKTSKGRNPLKLSLKEKMLPQNKLAVLKMKKQLKKRRLQKEKKDRVKRAYWKLKAIEPAAESDELKDPSSAPKEQEEKVKRAYRKKEIPSNSKSVQKKEEHGSNEESTEVEINEEVESVSKAKRQKSPVKKRKKKKQDFGPDFDLYYSQTFDRLSDEHPELKEEDIEKYLRKVWLAMDDNQKLKYQPRFVKDDSSEEEKESEVESEENEEEGDPCSSDPAVTESSDRLSSSSPPPIVEAVSKRGKNNSLFRGFKNEKVCVFCEKSGETFKCQGFCCGYFHKDCISKSRSDSAPVASKKEDKNSGKSNSEAEFCNESRTVSEPKNSIHEEKESSKSNSGVETKPDGALEKIQVDKKEENSKAGTKGKNGDKDSVNGDFLCHNCLLKKIPPCFECGLDVHPKTNEEDKIRCRTPWCGRLFHESCLHSWPQAILTGGSKRRDTLTGQIQDKVLTCPQHVCHTCVSDNPSVVKERALHEKQLVRCIKCPTAYHFGNYCVPAGSEILSNLQIICPRHYNPPKARNHHVSANWCFICSSGGDLICCDLCPATFHAPCVKLTPEEYADGFICEDCKTGRFPLFGEIVWVKLGHYRWWPAQILLPHEIPERVMQASHLRGEFAVKFFGSGDHNWVSRGRVFLYHEGDSAGKSLGSKKNMNDKYRKAVEEAAVAHKEWCAAKMQREEESRQEMKPPQYIKIKANKCVGSVKPVELNESGLSACECDPNKENPCSQDDECLNRMLMVECNPMICKAGERCNNQRFEKRLYPPVKPFRTEKRGWGLRTLVNLKKGDFVIEYVGEIINEQEYKNRVQRMMKNNDENFYFLTIDSNRMVDAGPKGNVARFMNHSCDPNCETQKWTVNGDTRVGLFALKDIPQNSELVFNYNLDTGTAEKKECLCGASTCRGFIGAKKVDKVSSSEGSNPKGSLKAKRRGKENKKLRRKRQSVLVGEDDFCFICDEGGELIVCNNKKCPKAYHLDCIGKKSYPKGQWLCPWHLCDICGSGRCFAAVFVLAHSAKNTKQATFTWTLTVGYVAKSTGLMQTK</sequence>
<protein>
    <recommendedName>
        <fullName evidence="23">Histone-lysine N-methyltransferase NSD2</fullName>
    </recommendedName>
</protein>
<evidence type="ECO:0000256" key="11">
    <source>
        <dbReference type="ARBA" id="ARBA00022833"/>
    </source>
</evidence>
<dbReference type="PROSITE" id="PS51215">
    <property type="entry name" value="AWS"/>
    <property type="match status" value="1"/>
</dbReference>
<dbReference type="Pfam" id="PF00856">
    <property type="entry name" value="SET"/>
    <property type="match status" value="1"/>
</dbReference>
<keyword evidence="10 14" id="KW-0863">Zinc-finger</keyword>
<feature type="compositionally biased region" description="Polar residues" evidence="15">
    <location>
        <begin position="1"/>
        <end position="12"/>
    </location>
</feature>
<dbReference type="PROSITE" id="PS50280">
    <property type="entry name" value="SET"/>
    <property type="match status" value="1"/>
</dbReference>
<dbReference type="Proteomes" id="UP001152759">
    <property type="component" value="Chromosome 9"/>
</dbReference>
<dbReference type="Pfam" id="PF00855">
    <property type="entry name" value="PWWP"/>
    <property type="match status" value="2"/>
</dbReference>
<dbReference type="GO" id="GO:0005694">
    <property type="term" value="C:chromosome"/>
    <property type="evidence" value="ECO:0007669"/>
    <property type="project" value="UniProtKB-SubCell"/>
</dbReference>
<dbReference type="SUPFAM" id="SSF63748">
    <property type="entry name" value="Tudor/PWWP/MBT"/>
    <property type="match status" value="2"/>
</dbReference>
<dbReference type="InterPro" id="IPR050777">
    <property type="entry name" value="SET2_Histone-Lys_MeTrsfase"/>
</dbReference>
<feature type="domain" description="PHD-type" evidence="16">
    <location>
        <begin position="1059"/>
        <end position="1105"/>
    </location>
</feature>
<name>A0A9P0FA08_BEMTA</name>
<dbReference type="SMART" id="SM00508">
    <property type="entry name" value="PostSET"/>
    <property type="match status" value="1"/>
</dbReference>
<feature type="compositionally biased region" description="Basic and acidic residues" evidence="15">
    <location>
        <begin position="597"/>
        <end position="622"/>
    </location>
</feature>
<feature type="compositionally biased region" description="Basic and acidic residues" evidence="15">
    <location>
        <begin position="875"/>
        <end position="893"/>
    </location>
</feature>
<keyword evidence="22" id="KW-1185">Reference proteome</keyword>
<dbReference type="Pfam" id="PF23011">
    <property type="entry name" value="PHD-1st_NSD"/>
    <property type="match status" value="2"/>
</dbReference>
<evidence type="ECO:0000256" key="2">
    <source>
        <dbReference type="ARBA" id="ARBA00004286"/>
    </source>
</evidence>
<feature type="domain" description="AWS" evidence="20">
    <location>
        <begin position="1243"/>
        <end position="1293"/>
    </location>
</feature>
<evidence type="ECO:0000256" key="7">
    <source>
        <dbReference type="ARBA" id="ARBA00022691"/>
    </source>
</evidence>
<feature type="domain" description="PWWP" evidence="18">
    <location>
        <begin position="332"/>
        <end position="398"/>
    </location>
</feature>
<keyword evidence="4" id="KW-0597">Phosphoprotein</keyword>
<dbReference type="SMART" id="SM00293">
    <property type="entry name" value="PWWP"/>
    <property type="match status" value="2"/>
</dbReference>
<evidence type="ECO:0000259" key="20">
    <source>
        <dbReference type="PROSITE" id="PS51215"/>
    </source>
</evidence>
<evidence type="ECO:0000256" key="5">
    <source>
        <dbReference type="ARBA" id="ARBA00022603"/>
    </source>
</evidence>
<feature type="compositionally biased region" description="Basic and acidic residues" evidence="15">
    <location>
        <begin position="852"/>
        <end position="867"/>
    </location>
</feature>
<evidence type="ECO:0000256" key="14">
    <source>
        <dbReference type="PROSITE-ProRule" id="PRU00146"/>
    </source>
</evidence>
<dbReference type="InterPro" id="IPR019787">
    <property type="entry name" value="Znf_PHD-finger"/>
</dbReference>
<dbReference type="CDD" id="cd19173">
    <property type="entry name" value="SET_NSD"/>
    <property type="match status" value="1"/>
</dbReference>
<dbReference type="InterPro" id="IPR003616">
    <property type="entry name" value="Post-SET_dom"/>
</dbReference>
<dbReference type="InterPro" id="IPR055198">
    <property type="entry name" value="NSD_PHD"/>
</dbReference>
<dbReference type="CDD" id="cd15568">
    <property type="entry name" value="PHD5_NSD"/>
    <property type="match status" value="1"/>
</dbReference>
<keyword evidence="12" id="KW-0156">Chromatin regulator</keyword>
<dbReference type="PANTHER" id="PTHR22884">
    <property type="entry name" value="SET DOMAIN PROTEINS"/>
    <property type="match status" value="1"/>
</dbReference>
<dbReference type="GO" id="GO:0008270">
    <property type="term" value="F:zinc ion binding"/>
    <property type="evidence" value="ECO:0007669"/>
    <property type="project" value="UniProtKB-KW"/>
</dbReference>
<keyword evidence="7" id="KW-0949">S-adenosyl-L-methionine</keyword>
<evidence type="ECO:0000256" key="8">
    <source>
        <dbReference type="ARBA" id="ARBA00022723"/>
    </source>
</evidence>
<dbReference type="GO" id="GO:0016279">
    <property type="term" value="F:protein-lysine N-methyltransferase activity"/>
    <property type="evidence" value="ECO:0007669"/>
    <property type="project" value="UniProtKB-ARBA"/>
</dbReference>
<dbReference type="CDD" id="cd05838">
    <property type="entry name" value="PWWP_NSD_rpt2"/>
    <property type="match status" value="1"/>
</dbReference>
<dbReference type="InterPro" id="IPR011011">
    <property type="entry name" value="Znf_FYVE_PHD"/>
</dbReference>
<dbReference type="InterPro" id="IPR001965">
    <property type="entry name" value="Znf_PHD"/>
</dbReference>
<keyword evidence="9" id="KW-0677">Repeat</keyword>
<keyword evidence="3" id="KW-0158">Chromosome</keyword>
<dbReference type="InterPro" id="IPR055197">
    <property type="entry name" value="PHDvar_NSD"/>
</dbReference>
<feature type="region of interest" description="Disordered" evidence="15">
    <location>
        <begin position="1"/>
        <end position="187"/>
    </location>
</feature>
<dbReference type="CDD" id="cd15566">
    <property type="entry name" value="PHD3_NSD"/>
    <property type="match status" value="1"/>
</dbReference>
<dbReference type="SMART" id="SM00317">
    <property type="entry name" value="SET"/>
    <property type="match status" value="1"/>
</dbReference>
<feature type="compositionally biased region" description="Polar residues" evidence="15">
    <location>
        <begin position="838"/>
        <end position="851"/>
    </location>
</feature>
<dbReference type="Pfam" id="PF00628">
    <property type="entry name" value="PHD"/>
    <property type="match status" value="1"/>
</dbReference>
<feature type="region of interest" description="Disordered" evidence="15">
    <location>
        <begin position="719"/>
        <end position="777"/>
    </location>
</feature>
<feature type="region of interest" description="Disordered" evidence="15">
    <location>
        <begin position="479"/>
        <end position="525"/>
    </location>
</feature>
<dbReference type="GO" id="GO:0005634">
    <property type="term" value="C:nucleus"/>
    <property type="evidence" value="ECO:0007669"/>
    <property type="project" value="UniProtKB-SubCell"/>
</dbReference>
<dbReference type="SMART" id="SM00249">
    <property type="entry name" value="PHD"/>
    <property type="match status" value="5"/>
</dbReference>
<dbReference type="SUPFAM" id="SSF47095">
    <property type="entry name" value="HMG-box"/>
    <property type="match status" value="1"/>
</dbReference>
<dbReference type="InterPro" id="IPR046341">
    <property type="entry name" value="SET_dom_sf"/>
</dbReference>
<evidence type="ECO:0000259" key="18">
    <source>
        <dbReference type="PROSITE" id="PS50812"/>
    </source>
</evidence>
<feature type="region of interest" description="Disordered" evidence="15">
    <location>
        <begin position="223"/>
        <end position="249"/>
    </location>
</feature>
<comment type="subcellular location">
    <subcellularLocation>
        <location evidence="2">Chromosome</location>
    </subcellularLocation>
    <subcellularLocation>
        <location evidence="1">Nucleus</location>
    </subcellularLocation>
</comment>
<dbReference type="InterPro" id="IPR001214">
    <property type="entry name" value="SET_dom"/>
</dbReference>
<reference evidence="21" key="1">
    <citation type="submission" date="2021-12" db="EMBL/GenBank/DDBJ databases">
        <authorList>
            <person name="King R."/>
        </authorList>
    </citation>
    <scope>NUCLEOTIDE SEQUENCE</scope>
</reference>
<keyword evidence="11" id="KW-0862">Zinc</keyword>
<dbReference type="SUPFAM" id="SSF57903">
    <property type="entry name" value="FYVE/PHD zinc finger"/>
    <property type="match status" value="2"/>
</dbReference>
<dbReference type="Gene3D" id="2.170.270.10">
    <property type="entry name" value="SET domain"/>
    <property type="match status" value="1"/>
</dbReference>
<evidence type="ECO:0000256" key="1">
    <source>
        <dbReference type="ARBA" id="ARBA00004123"/>
    </source>
</evidence>
<feature type="region of interest" description="Disordered" evidence="15">
    <location>
        <begin position="824"/>
        <end position="902"/>
    </location>
</feature>
<evidence type="ECO:0000256" key="12">
    <source>
        <dbReference type="ARBA" id="ARBA00022853"/>
    </source>
</evidence>
<evidence type="ECO:0000256" key="3">
    <source>
        <dbReference type="ARBA" id="ARBA00022454"/>
    </source>
</evidence>
<keyword evidence="13" id="KW-0539">Nucleus</keyword>
<feature type="compositionally biased region" description="Polar residues" evidence="15">
    <location>
        <begin position="135"/>
        <end position="159"/>
    </location>
</feature>
<proteinExistence type="predicted"/>
<evidence type="ECO:0000256" key="9">
    <source>
        <dbReference type="ARBA" id="ARBA00022737"/>
    </source>
</evidence>
<feature type="compositionally biased region" description="Acidic residues" evidence="15">
    <location>
        <begin position="728"/>
        <end position="747"/>
    </location>
</feature>
<dbReference type="GO" id="GO:0032259">
    <property type="term" value="P:methylation"/>
    <property type="evidence" value="ECO:0007669"/>
    <property type="project" value="UniProtKB-KW"/>
</dbReference>
<dbReference type="InterPro" id="IPR036910">
    <property type="entry name" value="HMG_box_dom_sf"/>
</dbReference>
<accession>A0A9P0FA08</accession>
<evidence type="ECO:0000256" key="15">
    <source>
        <dbReference type="SAM" id="MobiDB-lite"/>
    </source>
</evidence>
<keyword evidence="6" id="KW-0808">Transferase</keyword>
<feature type="domain" description="PHD-type" evidence="16">
    <location>
        <begin position="1478"/>
        <end position="1525"/>
    </location>
</feature>
<dbReference type="Pfam" id="PF23004">
    <property type="entry name" value="PHDvar_NSD"/>
    <property type="match status" value="1"/>
</dbReference>
<dbReference type="Pfam" id="PF17907">
    <property type="entry name" value="AWS"/>
    <property type="match status" value="1"/>
</dbReference>
<keyword evidence="5" id="KW-0489">Methyltransferase</keyword>
<dbReference type="SUPFAM" id="SSF82199">
    <property type="entry name" value="SET domain"/>
    <property type="match status" value="1"/>
</dbReference>
<dbReference type="InterPro" id="IPR019786">
    <property type="entry name" value="Zinc_finger_PHD-type_CS"/>
</dbReference>
<dbReference type="InterPro" id="IPR059153">
    <property type="entry name" value="NSD_PHD-1st"/>
</dbReference>
<dbReference type="InterPro" id="IPR013083">
    <property type="entry name" value="Znf_RING/FYVE/PHD"/>
</dbReference>
<dbReference type="GO" id="GO:0140938">
    <property type="term" value="F:histone H3 methyltransferase activity"/>
    <property type="evidence" value="ECO:0007669"/>
    <property type="project" value="UniProtKB-ARBA"/>
</dbReference>
<dbReference type="PROSITE" id="PS50812">
    <property type="entry name" value="PWWP"/>
    <property type="match status" value="2"/>
</dbReference>
<feature type="compositionally biased region" description="Polar residues" evidence="15">
    <location>
        <begin position="52"/>
        <end position="74"/>
    </location>
</feature>
<evidence type="ECO:0000259" key="17">
    <source>
        <dbReference type="PROSITE" id="PS50280"/>
    </source>
</evidence>
<dbReference type="FunFam" id="2.30.30.140:FF:000099">
    <property type="entry name" value="Histone-lysine N-methyltransferase"/>
    <property type="match status" value="1"/>
</dbReference>
<evidence type="ECO:0000259" key="16">
    <source>
        <dbReference type="PROSITE" id="PS50016"/>
    </source>
</evidence>
<dbReference type="Gene3D" id="3.30.40.10">
    <property type="entry name" value="Zinc/RING finger domain, C3HC4 (zinc finger)"/>
    <property type="match status" value="2"/>
</dbReference>
<feature type="compositionally biased region" description="Polar residues" evidence="15">
    <location>
        <begin position="481"/>
        <end position="497"/>
    </location>
</feature>
<dbReference type="SMART" id="SM00570">
    <property type="entry name" value="AWS"/>
    <property type="match status" value="1"/>
</dbReference>
<evidence type="ECO:0000256" key="4">
    <source>
        <dbReference type="ARBA" id="ARBA00022553"/>
    </source>
</evidence>
<feature type="compositionally biased region" description="Acidic residues" evidence="15">
    <location>
        <begin position="640"/>
        <end position="651"/>
    </location>
</feature>
<feature type="compositionally biased region" description="Basic residues" evidence="15">
    <location>
        <begin position="655"/>
        <end position="670"/>
    </location>
</feature>
<dbReference type="EMBL" id="OU963870">
    <property type="protein sequence ID" value="CAH0396181.1"/>
    <property type="molecule type" value="Genomic_DNA"/>
</dbReference>
<feature type="domain" description="SET" evidence="17">
    <location>
        <begin position="1295"/>
        <end position="1412"/>
    </location>
</feature>
<dbReference type="PROSITE" id="PS01359">
    <property type="entry name" value="ZF_PHD_1"/>
    <property type="match status" value="1"/>
</dbReference>
<evidence type="ECO:0000256" key="6">
    <source>
        <dbReference type="ARBA" id="ARBA00022679"/>
    </source>
</evidence>